<evidence type="ECO:0000313" key="2">
    <source>
        <dbReference type="Proteomes" id="UP000250140"/>
    </source>
</evidence>
<name>A0A8E2JU33_9PEZI</name>
<reference evidence="1 2" key="1">
    <citation type="journal article" date="2016" name="Nat. Commun.">
        <title>Ectomycorrhizal ecology is imprinted in the genome of the dominant symbiotic fungus Cenococcum geophilum.</title>
        <authorList>
            <consortium name="DOE Joint Genome Institute"/>
            <person name="Peter M."/>
            <person name="Kohler A."/>
            <person name="Ohm R.A."/>
            <person name="Kuo A."/>
            <person name="Krutzmann J."/>
            <person name="Morin E."/>
            <person name="Arend M."/>
            <person name="Barry K.W."/>
            <person name="Binder M."/>
            <person name="Choi C."/>
            <person name="Clum A."/>
            <person name="Copeland A."/>
            <person name="Grisel N."/>
            <person name="Haridas S."/>
            <person name="Kipfer T."/>
            <person name="LaButti K."/>
            <person name="Lindquist E."/>
            <person name="Lipzen A."/>
            <person name="Maire R."/>
            <person name="Meier B."/>
            <person name="Mihaltcheva S."/>
            <person name="Molinier V."/>
            <person name="Murat C."/>
            <person name="Poggeler S."/>
            <person name="Quandt C.A."/>
            <person name="Sperisen C."/>
            <person name="Tritt A."/>
            <person name="Tisserant E."/>
            <person name="Crous P.W."/>
            <person name="Henrissat B."/>
            <person name="Nehls U."/>
            <person name="Egli S."/>
            <person name="Spatafora J.W."/>
            <person name="Grigoriev I.V."/>
            <person name="Martin F.M."/>
        </authorList>
    </citation>
    <scope>NUCLEOTIDE SEQUENCE [LARGE SCALE GENOMIC DNA]</scope>
    <source>
        <strain evidence="1 2">CBS 207.34</strain>
    </source>
</reference>
<organism evidence="1 2">
    <name type="scientific">Glonium stellatum</name>
    <dbReference type="NCBI Taxonomy" id="574774"/>
    <lineage>
        <taxon>Eukaryota</taxon>
        <taxon>Fungi</taxon>
        <taxon>Dikarya</taxon>
        <taxon>Ascomycota</taxon>
        <taxon>Pezizomycotina</taxon>
        <taxon>Dothideomycetes</taxon>
        <taxon>Pleosporomycetidae</taxon>
        <taxon>Gloniales</taxon>
        <taxon>Gloniaceae</taxon>
        <taxon>Glonium</taxon>
    </lineage>
</organism>
<evidence type="ECO:0000313" key="1">
    <source>
        <dbReference type="EMBL" id="OCL09184.1"/>
    </source>
</evidence>
<dbReference type="Proteomes" id="UP000250140">
    <property type="component" value="Unassembled WGS sequence"/>
</dbReference>
<gene>
    <name evidence="1" type="ORF">AOQ84DRAFT_376076</name>
</gene>
<keyword evidence="2" id="KW-1185">Reference proteome</keyword>
<sequence length="169" mass="19029">MPTRDQPNFNSDRNIIDQFLIPEPFADIIVEINELSKSFSMLQYLHSTEASFLVLSQLSSVLQRLFQMNPVLDLENDLSFHLTESCRYAAALHVLFPLMAYFPDPTLLVGALVHRLKFSLASLLPLMGPSNQFLLWLLAVGAISAEQMPERQWFEGHLALIASGLSIIV</sequence>
<protein>
    <submittedName>
        <fullName evidence="1">Uncharacterized protein</fullName>
    </submittedName>
</protein>
<accession>A0A8E2JU33</accession>
<dbReference type="AlphaFoldDB" id="A0A8E2JU33"/>
<dbReference type="EMBL" id="KV749493">
    <property type="protein sequence ID" value="OCL09184.1"/>
    <property type="molecule type" value="Genomic_DNA"/>
</dbReference>
<dbReference type="OrthoDB" id="4158087at2759"/>
<proteinExistence type="predicted"/>